<dbReference type="EMBL" id="AWXR01000019">
    <property type="protein sequence ID" value="ERM82988.1"/>
    <property type="molecule type" value="Genomic_DNA"/>
</dbReference>
<organism evidence="1 2">
    <name type="scientific">Rhodonellum psychrophilum GCM71 = DSM 17998</name>
    <dbReference type="NCBI Taxonomy" id="1123057"/>
    <lineage>
        <taxon>Bacteria</taxon>
        <taxon>Pseudomonadati</taxon>
        <taxon>Bacteroidota</taxon>
        <taxon>Cytophagia</taxon>
        <taxon>Cytophagales</taxon>
        <taxon>Cytophagaceae</taxon>
        <taxon>Rhodonellum</taxon>
    </lineage>
</organism>
<dbReference type="Proteomes" id="UP000016843">
    <property type="component" value="Unassembled WGS sequence"/>
</dbReference>
<evidence type="ECO:0000313" key="1">
    <source>
        <dbReference type="EMBL" id="ERM82988.1"/>
    </source>
</evidence>
<reference evidence="1 2" key="1">
    <citation type="journal article" date="2013" name="Genome Announc.">
        <title>Draft Genome Sequence of the Psychrophilic and Alkaliphilic Rhodonellum psychrophilum Strain GCM71T.</title>
        <authorList>
            <person name="Hauptmann A.L."/>
            <person name="Glaring M.A."/>
            <person name="Hallin P.F."/>
            <person name="Prieme A."/>
            <person name="Stougaard P."/>
        </authorList>
    </citation>
    <scope>NUCLEOTIDE SEQUENCE [LARGE SCALE GENOMIC DNA]</scope>
    <source>
        <strain evidence="1 2">GCM71</strain>
    </source>
</reference>
<proteinExistence type="predicted"/>
<accession>U5BYR7</accession>
<comment type="caution">
    <text evidence="1">The sequence shown here is derived from an EMBL/GenBank/DDBJ whole genome shotgun (WGS) entry which is preliminary data.</text>
</comment>
<evidence type="ECO:0000313" key="2">
    <source>
        <dbReference type="Proteomes" id="UP000016843"/>
    </source>
</evidence>
<protein>
    <submittedName>
        <fullName evidence="1">Uncharacterized protein</fullName>
    </submittedName>
</protein>
<sequence>MASSPKFENVKLFDEFIFWIPVFFFRTDENVRISHNSLEAILPMNCF</sequence>
<gene>
    <name evidence="1" type="ORF">P872_05075</name>
</gene>
<dbReference type="AlphaFoldDB" id="U5BYR7"/>
<keyword evidence="2" id="KW-1185">Reference proteome</keyword>
<name>U5BYR7_9BACT</name>